<evidence type="ECO:0000313" key="2">
    <source>
        <dbReference type="Proteomes" id="UP000293342"/>
    </source>
</evidence>
<keyword evidence="2" id="KW-1185">Reference proteome</keyword>
<accession>A0A4R0JD39</accession>
<comment type="caution">
    <text evidence="1">The sequence shown here is derived from an EMBL/GenBank/DDBJ whole genome shotgun (WGS) entry which is preliminary data.</text>
</comment>
<reference evidence="1 2" key="1">
    <citation type="submission" date="2019-02" db="EMBL/GenBank/DDBJ databases">
        <title>Kribbella capetownensis sp. nov. and Kribbella speibonae sp. nov., isolated from soil.</title>
        <authorList>
            <person name="Curtis S.M."/>
            <person name="Norton I."/>
            <person name="Everest G.J."/>
            <person name="Meyers P.R."/>
        </authorList>
    </citation>
    <scope>NUCLEOTIDE SEQUENCE [LARGE SCALE GENOMIC DNA]</scope>
    <source>
        <strain evidence="1 2">YM53</strain>
    </source>
</reference>
<evidence type="ECO:0000313" key="1">
    <source>
        <dbReference type="EMBL" id="TCC44219.1"/>
    </source>
</evidence>
<dbReference type="OrthoDB" id="162563at2"/>
<name>A0A4R0JD39_9ACTN</name>
<organism evidence="1 2">
    <name type="scientific">Kribbella capetownensis</name>
    <dbReference type="NCBI Taxonomy" id="1572659"/>
    <lineage>
        <taxon>Bacteria</taxon>
        <taxon>Bacillati</taxon>
        <taxon>Actinomycetota</taxon>
        <taxon>Actinomycetes</taxon>
        <taxon>Propionibacteriales</taxon>
        <taxon>Kribbellaceae</taxon>
        <taxon>Kribbella</taxon>
    </lineage>
</organism>
<proteinExistence type="predicted"/>
<gene>
    <name evidence="1" type="ORF">E0H75_35770</name>
</gene>
<dbReference type="InterPro" id="IPR016888">
    <property type="entry name" value="UCP028498"/>
</dbReference>
<protein>
    <submittedName>
        <fullName evidence="1">DUF2255 family protein</fullName>
    </submittedName>
</protein>
<dbReference type="Proteomes" id="UP000293342">
    <property type="component" value="Unassembled WGS sequence"/>
</dbReference>
<dbReference type="Pfam" id="PF10012">
    <property type="entry name" value="DUF2255"/>
    <property type="match status" value="1"/>
</dbReference>
<sequence length="148" mass="16717">MEPTRLVLCQTAEDRRLAGADWKEQEVMSAWTADELHSLDQIEEIRVAGRRQDGSLRTLTIVWHVVVGRSLYVRSVRGVEGAWYKGVLHHHEGAISWHGQTRDVTYISDHTVDDQLDAAYFTKYGNGPDTVAITNTTSNATTLRVEPR</sequence>
<dbReference type="EMBL" id="SJKD01000010">
    <property type="protein sequence ID" value="TCC44219.1"/>
    <property type="molecule type" value="Genomic_DNA"/>
</dbReference>
<dbReference type="AlphaFoldDB" id="A0A4R0JD39"/>